<dbReference type="InterPro" id="IPR036640">
    <property type="entry name" value="ABC1_TM_sf"/>
</dbReference>
<evidence type="ECO:0000256" key="10">
    <source>
        <dbReference type="SAM" id="Phobius"/>
    </source>
</evidence>
<keyword evidence="6 13" id="KW-0067">ATP-binding</keyword>
<evidence type="ECO:0000256" key="4">
    <source>
        <dbReference type="ARBA" id="ARBA00022692"/>
    </source>
</evidence>
<dbReference type="PROSITE" id="PS50929">
    <property type="entry name" value="ABC_TM1F"/>
    <property type="match status" value="1"/>
</dbReference>
<keyword evidence="3" id="KW-1003">Cell membrane</keyword>
<evidence type="ECO:0000313" key="14">
    <source>
        <dbReference type="Proteomes" id="UP000276232"/>
    </source>
</evidence>
<dbReference type="Gene3D" id="1.20.1560.10">
    <property type="entry name" value="ABC transporter type 1, transmembrane domain"/>
    <property type="match status" value="1"/>
</dbReference>
<feature type="transmembrane region" description="Helical" evidence="10">
    <location>
        <begin position="85"/>
        <end position="114"/>
    </location>
</feature>
<dbReference type="PROSITE" id="PS00211">
    <property type="entry name" value="ABC_TRANSPORTER_1"/>
    <property type="match status" value="1"/>
</dbReference>
<dbReference type="PROSITE" id="PS50893">
    <property type="entry name" value="ABC_TRANSPORTER_2"/>
    <property type="match status" value="1"/>
</dbReference>
<evidence type="ECO:0000259" key="12">
    <source>
        <dbReference type="PROSITE" id="PS50929"/>
    </source>
</evidence>
<dbReference type="Gene3D" id="3.40.50.300">
    <property type="entry name" value="P-loop containing nucleotide triphosphate hydrolases"/>
    <property type="match status" value="1"/>
</dbReference>
<dbReference type="RefSeq" id="WP_241967241.1">
    <property type="nucleotide sequence ID" value="NZ_RJKN01000012.1"/>
</dbReference>
<dbReference type="Proteomes" id="UP000276232">
    <property type="component" value="Unassembled WGS sequence"/>
</dbReference>
<feature type="transmembrane region" description="Helical" evidence="10">
    <location>
        <begin position="188"/>
        <end position="208"/>
    </location>
</feature>
<gene>
    <name evidence="13" type="ORF">EDC03_3345</name>
</gene>
<keyword evidence="8 10" id="KW-0472">Membrane</keyword>
<dbReference type="GO" id="GO:0005886">
    <property type="term" value="C:plasma membrane"/>
    <property type="evidence" value="ECO:0007669"/>
    <property type="project" value="UniProtKB-SubCell"/>
</dbReference>
<feature type="transmembrane region" description="Helical" evidence="10">
    <location>
        <begin position="160"/>
        <end position="182"/>
    </location>
</feature>
<evidence type="ECO:0000256" key="2">
    <source>
        <dbReference type="ARBA" id="ARBA00022448"/>
    </source>
</evidence>
<dbReference type="SMART" id="SM00382">
    <property type="entry name" value="AAA"/>
    <property type="match status" value="1"/>
</dbReference>
<keyword evidence="7 10" id="KW-1133">Transmembrane helix</keyword>
<comment type="subcellular location">
    <subcellularLocation>
        <location evidence="1">Cell membrane</location>
        <topology evidence="1">Multi-pass membrane protein</topology>
    </subcellularLocation>
</comment>
<name>A0A3N1G8S9_9ACTN</name>
<dbReference type="InterPro" id="IPR011527">
    <property type="entry name" value="ABC1_TM_dom"/>
</dbReference>
<evidence type="ECO:0000256" key="7">
    <source>
        <dbReference type="ARBA" id="ARBA00022989"/>
    </source>
</evidence>
<dbReference type="SUPFAM" id="SSF52540">
    <property type="entry name" value="P-loop containing nucleoside triphosphate hydrolases"/>
    <property type="match status" value="1"/>
</dbReference>
<organism evidence="13 14">
    <name type="scientific">Pseudokineococcus lusitanus</name>
    <dbReference type="NCBI Taxonomy" id="763993"/>
    <lineage>
        <taxon>Bacteria</taxon>
        <taxon>Bacillati</taxon>
        <taxon>Actinomycetota</taxon>
        <taxon>Actinomycetes</taxon>
        <taxon>Kineosporiales</taxon>
        <taxon>Kineosporiaceae</taxon>
        <taxon>Pseudokineococcus</taxon>
    </lineage>
</organism>
<dbReference type="InterPro" id="IPR039421">
    <property type="entry name" value="Type_1_exporter"/>
</dbReference>
<dbReference type="EMBL" id="RJKN01000012">
    <property type="protein sequence ID" value="ROP26588.1"/>
    <property type="molecule type" value="Genomic_DNA"/>
</dbReference>
<dbReference type="AlphaFoldDB" id="A0A3N1G8S9"/>
<comment type="similarity">
    <text evidence="9">Belongs to the ABC transporter superfamily. Lipid exporter (TC 3.A.1.106) family.</text>
</comment>
<dbReference type="PANTHER" id="PTHR24221:SF468">
    <property type="entry name" value="ABC TRANSPORTER"/>
    <property type="match status" value="1"/>
</dbReference>
<evidence type="ECO:0000256" key="3">
    <source>
        <dbReference type="ARBA" id="ARBA00022475"/>
    </source>
</evidence>
<keyword evidence="5" id="KW-0547">Nucleotide-binding</keyword>
<comment type="caution">
    <text evidence="13">The sequence shown here is derived from an EMBL/GenBank/DDBJ whole genome shotgun (WGS) entry which is preliminary data.</text>
</comment>
<dbReference type="FunFam" id="3.40.50.300:FF:000299">
    <property type="entry name" value="ABC transporter ATP-binding protein/permease"/>
    <property type="match status" value="1"/>
</dbReference>
<dbReference type="Pfam" id="PF00664">
    <property type="entry name" value="ABC_membrane"/>
    <property type="match status" value="1"/>
</dbReference>
<sequence length="599" mass="62293">MSRRGRGSAPAAGPVQRPPAGALRRTLGVIRPHTGGARLLAGGGLLAVLVEVAARLLEPWPVSWVVDGVIPAVTGQGVPPGTTQLLVGAGVAVLVVAGMRAGAAYLSTVAFALVGARVTTRLRAHLHERLLGAPLTFHETARSGDLVQRVVGDVGRVQEVAVTAGLPLFANVLTVVGMVVVVLVLDPLLALVVVAVLPLLVLSGRTSAKRITGASRSQRTQEGAMAGDAGEAFAAVRTVQAYGLVDHLSARLRGNDAKGLADGVRTKRLTAGLERRTDVVVGAATAVVLVMGGWRVLQGAITPGELVVFLTYLKTAFKPLRDLAKHTGRIAKAAASGERIADALDEAVPERDRSWARPLRRTPGRSLAVDVEGLVVGHPGRTPVLRGADLRIRAGETVALVGASGAGKSTLLQVLLRFLEPQDGTVRVDGHDVTAVTRESLRAATAVVLQDSVLLQGTLADNVRLGRLDATDAEVEDALRRAGLGSLLDVLPEGLATSVAERGATLSGGQRQRVAVARALLRDPALVLLDEPTTGLDARSAAEVLGSLLELSRGRTTLLVTHDPALLHHVDRVVALEDGRLVERPRPAAPVAAAQEVGR</sequence>
<feature type="domain" description="ABC transporter" evidence="11">
    <location>
        <begin position="369"/>
        <end position="597"/>
    </location>
</feature>
<dbReference type="GO" id="GO:0140359">
    <property type="term" value="F:ABC-type transporter activity"/>
    <property type="evidence" value="ECO:0007669"/>
    <property type="project" value="InterPro"/>
</dbReference>
<dbReference type="InterPro" id="IPR003593">
    <property type="entry name" value="AAA+_ATPase"/>
</dbReference>
<keyword evidence="2" id="KW-0813">Transport</keyword>
<keyword evidence="14" id="KW-1185">Reference proteome</keyword>
<dbReference type="GO" id="GO:0034040">
    <property type="term" value="F:ATPase-coupled lipid transmembrane transporter activity"/>
    <property type="evidence" value="ECO:0007669"/>
    <property type="project" value="TreeGrafter"/>
</dbReference>
<evidence type="ECO:0000256" key="1">
    <source>
        <dbReference type="ARBA" id="ARBA00004651"/>
    </source>
</evidence>
<dbReference type="InterPro" id="IPR017871">
    <property type="entry name" value="ABC_transporter-like_CS"/>
</dbReference>
<evidence type="ECO:0000256" key="9">
    <source>
        <dbReference type="ARBA" id="ARBA00061644"/>
    </source>
</evidence>
<keyword evidence="4 10" id="KW-0812">Transmembrane</keyword>
<evidence type="ECO:0000313" key="13">
    <source>
        <dbReference type="EMBL" id="ROP26588.1"/>
    </source>
</evidence>
<feature type="transmembrane region" description="Helical" evidence="10">
    <location>
        <begin position="39"/>
        <end position="57"/>
    </location>
</feature>
<feature type="domain" description="ABC transmembrane type-1" evidence="12">
    <location>
        <begin position="43"/>
        <end position="332"/>
    </location>
</feature>
<dbReference type="PANTHER" id="PTHR24221">
    <property type="entry name" value="ATP-BINDING CASSETTE SUB-FAMILY B"/>
    <property type="match status" value="1"/>
</dbReference>
<evidence type="ECO:0000256" key="6">
    <source>
        <dbReference type="ARBA" id="ARBA00022840"/>
    </source>
</evidence>
<evidence type="ECO:0000256" key="8">
    <source>
        <dbReference type="ARBA" id="ARBA00023136"/>
    </source>
</evidence>
<dbReference type="SUPFAM" id="SSF90123">
    <property type="entry name" value="ABC transporter transmembrane region"/>
    <property type="match status" value="1"/>
</dbReference>
<reference evidence="13 14" key="1">
    <citation type="journal article" date="2015" name="Stand. Genomic Sci.">
        <title>Genomic Encyclopedia of Bacterial and Archaeal Type Strains, Phase III: the genomes of soil and plant-associated and newly described type strains.</title>
        <authorList>
            <person name="Whitman W.B."/>
            <person name="Woyke T."/>
            <person name="Klenk H.P."/>
            <person name="Zhou Y."/>
            <person name="Lilburn T.G."/>
            <person name="Beck B.J."/>
            <person name="De Vos P."/>
            <person name="Vandamme P."/>
            <person name="Eisen J.A."/>
            <person name="Garrity G."/>
            <person name="Hugenholtz P."/>
            <person name="Kyrpides N.C."/>
        </authorList>
    </citation>
    <scope>NUCLEOTIDE SEQUENCE [LARGE SCALE GENOMIC DNA]</scope>
    <source>
        <strain evidence="13 14">CECT 7306</strain>
    </source>
</reference>
<feature type="transmembrane region" description="Helical" evidence="10">
    <location>
        <begin position="277"/>
        <end position="297"/>
    </location>
</feature>
<dbReference type="GO" id="GO:0016887">
    <property type="term" value="F:ATP hydrolysis activity"/>
    <property type="evidence" value="ECO:0007669"/>
    <property type="project" value="InterPro"/>
</dbReference>
<dbReference type="InterPro" id="IPR003439">
    <property type="entry name" value="ABC_transporter-like_ATP-bd"/>
</dbReference>
<dbReference type="InParanoid" id="A0A3N1G8S9"/>
<proteinExistence type="inferred from homology"/>
<dbReference type="InterPro" id="IPR027417">
    <property type="entry name" value="P-loop_NTPase"/>
</dbReference>
<evidence type="ECO:0000259" key="11">
    <source>
        <dbReference type="PROSITE" id="PS50893"/>
    </source>
</evidence>
<dbReference type="Pfam" id="PF00005">
    <property type="entry name" value="ABC_tran"/>
    <property type="match status" value="1"/>
</dbReference>
<protein>
    <submittedName>
        <fullName evidence="13">ATP-binding cassette subfamily B protein</fullName>
    </submittedName>
</protein>
<accession>A0A3N1G8S9</accession>
<dbReference type="GO" id="GO:0005524">
    <property type="term" value="F:ATP binding"/>
    <property type="evidence" value="ECO:0007669"/>
    <property type="project" value="UniProtKB-KW"/>
</dbReference>
<evidence type="ECO:0000256" key="5">
    <source>
        <dbReference type="ARBA" id="ARBA00022741"/>
    </source>
</evidence>